<keyword evidence="4 7" id="KW-1133">Transmembrane helix</keyword>
<gene>
    <name evidence="9" type="ORF">H310_02040</name>
</gene>
<evidence type="ECO:0000259" key="8">
    <source>
        <dbReference type="Pfam" id="PF06241"/>
    </source>
</evidence>
<feature type="domain" description="CASTOR/POLLUX/SYM8 ion channel conserved" evidence="8">
    <location>
        <begin position="311"/>
        <end position="409"/>
    </location>
</feature>
<dbReference type="EMBL" id="KI913954">
    <property type="protein sequence ID" value="ETW07553.1"/>
    <property type="molecule type" value="Genomic_DNA"/>
</dbReference>
<dbReference type="Gene3D" id="3.40.50.720">
    <property type="entry name" value="NAD(P)-binding Rossmann-like Domain"/>
    <property type="match status" value="1"/>
</dbReference>
<dbReference type="RefSeq" id="XP_008863646.1">
    <property type="nucleotide sequence ID" value="XM_008865424.1"/>
</dbReference>
<keyword evidence="3 7" id="KW-0812">Transmembrane</keyword>
<dbReference type="GO" id="GO:0012505">
    <property type="term" value="C:endomembrane system"/>
    <property type="evidence" value="ECO:0007669"/>
    <property type="project" value="UniProtKB-SubCell"/>
</dbReference>
<dbReference type="InterPro" id="IPR010420">
    <property type="entry name" value="CASTOR/POLLUX/SYM8_dom"/>
</dbReference>
<dbReference type="Pfam" id="PF06241">
    <property type="entry name" value="Castor_Poll_mid"/>
    <property type="match status" value="1"/>
</dbReference>
<evidence type="ECO:0000256" key="2">
    <source>
        <dbReference type="ARBA" id="ARBA00022448"/>
    </source>
</evidence>
<proteinExistence type="predicted"/>
<dbReference type="AlphaFoldDB" id="A0A024UPK5"/>
<keyword evidence="2" id="KW-0813">Transport</keyword>
<evidence type="ECO:0000256" key="5">
    <source>
        <dbReference type="ARBA" id="ARBA00023065"/>
    </source>
</evidence>
<dbReference type="OrthoDB" id="414047at2759"/>
<dbReference type="InterPro" id="IPR044849">
    <property type="entry name" value="CASTOR/POLLUX/SYM8-like"/>
</dbReference>
<evidence type="ECO:0000313" key="9">
    <source>
        <dbReference type="EMBL" id="ETW07553.1"/>
    </source>
</evidence>
<evidence type="ECO:0000256" key="1">
    <source>
        <dbReference type="ARBA" id="ARBA00004127"/>
    </source>
</evidence>
<dbReference type="GO" id="GO:0006811">
    <property type="term" value="P:monoatomic ion transport"/>
    <property type="evidence" value="ECO:0007669"/>
    <property type="project" value="UniProtKB-KW"/>
</dbReference>
<name>A0A024UPK5_9STRA</name>
<keyword evidence="6 7" id="KW-0472">Membrane</keyword>
<sequence>MTDVKVVPTMAAQKYAVQDQGMKRGSSAQLVTKSSVAEAAKATKEPRNYSYSALIAYKVDTFISTRRGQTISLVTFGSVFTLIMALIMFSVGDEEMLDFDEALWNSWMYMTFPGAQRDANGWSHRAIAMFVSIIGILFFAVILGFVVDSVREKMDSLKKGKSQVVEENHTLLLGWTDKSVYLIRELCRANESEKGGVVVVLAEMEKEYLEAELHSQMSSEDFLGTKVVFRSGNPLLIIDLLKVSAHTARSIVIMATLGDADKSDASVLRIILSLLGLPYLRGHIVAEVRDIDNEPLIALVGGGVVETLVSHDVIGRLVIMSARSPGLAKVFSSVLGFEGNEFYISEWPQCVGVPFGQLPERFRAAVPIGIETTDGDVQIKPDPTRPMEAGESIVFLAEDNDTYKAEETAIAIPTTPPHALVTSERQLEKILMCGWRRDIRDMIKLLDDLVLQGSEVHLLCEDPPIEERDKQLVESGMDLSTLVNIELIHQFGNSAIRRHVDQLPLENYTSVMVLGDQSREMDILHSDSHSLSTVLLLRGLQAARKRRMRRRLFNETVDIGLTKWMGNRDEHISQCPCITEILDPRTQKTIASNKTIASHSEFIQSNELVSCMLAMISESRKVKKILNDLLGATGCSFQVEPSVRYCDPTESLSFFQVAKRALVHDEVLCGYQGRAASDSTVLNPSDKDVARTWKDIDFVIIRGSRTREVANEKLIDSGAEAFQDAARHRHVADLVEKNHVEQVQEEIAKSLQVGFTSADNRVVEVTKEVLQRLSVKLSVILKECEQHKVA</sequence>
<accession>A0A024UPK5</accession>
<evidence type="ECO:0000256" key="3">
    <source>
        <dbReference type="ARBA" id="ARBA00022692"/>
    </source>
</evidence>
<dbReference type="PANTHER" id="PTHR31563">
    <property type="entry name" value="ION CHANNEL POLLUX-RELATED"/>
    <property type="match status" value="1"/>
</dbReference>
<feature type="transmembrane region" description="Helical" evidence="7">
    <location>
        <begin position="71"/>
        <end position="91"/>
    </location>
</feature>
<evidence type="ECO:0000256" key="4">
    <source>
        <dbReference type="ARBA" id="ARBA00022989"/>
    </source>
</evidence>
<keyword evidence="5" id="KW-0406">Ion transport</keyword>
<reference evidence="9" key="1">
    <citation type="submission" date="2013-12" db="EMBL/GenBank/DDBJ databases">
        <title>The Genome Sequence of Aphanomyces invadans NJM9701.</title>
        <authorList>
            <consortium name="The Broad Institute Genomics Platform"/>
            <person name="Russ C."/>
            <person name="Tyler B."/>
            <person name="van West P."/>
            <person name="Dieguez-Uribeondo J."/>
            <person name="Young S.K."/>
            <person name="Zeng Q."/>
            <person name="Gargeya S."/>
            <person name="Fitzgerald M."/>
            <person name="Abouelleil A."/>
            <person name="Alvarado L."/>
            <person name="Chapman S.B."/>
            <person name="Gainer-Dewar J."/>
            <person name="Goldberg J."/>
            <person name="Griggs A."/>
            <person name="Gujja S."/>
            <person name="Hansen M."/>
            <person name="Howarth C."/>
            <person name="Imamovic A."/>
            <person name="Ireland A."/>
            <person name="Larimer J."/>
            <person name="McCowan C."/>
            <person name="Murphy C."/>
            <person name="Pearson M."/>
            <person name="Poon T.W."/>
            <person name="Priest M."/>
            <person name="Roberts A."/>
            <person name="Saif S."/>
            <person name="Shea T."/>
            <person name="Sykes S."/>
            <person name="Wortman J."/>
            <person name="Nusbaum C."/>
            <person name="Birren B."/>
        </authorList>
    </citation>
    <scope>NUCLEOTIDE SEQUENCE [LARGE SCALE GENOMIC DNA]</scope>
    <source>
        <strain evidence="9">NJM9701</strain>
    </source>
</reference>
<dbReference type="SUPFAM" id="SSF81324">
    <property type="entry name" value="Voltage-gated potassium channels"/>
    <property type="match status" value="1"/>
</dbReference>
<dbReference type="GeneID" id="20079090"/>
<dbReference type="VEuPathDB" id="FungiDB:H310_02040"/>
<evidence type="ECO:0000256" key="7">
    <source>
        <dbReference type="SAM" id="Phobius"/>
    </source>
</evidence>
<organism evidence="9">
    <name type="scientific">Aphanomyces invadans</name>
    <dbReference type="NCBI Taxonomy" id="157072"/>
    <lineage>
        <taxon>Eukaryota</taxon>
        <taxon>Sar</taxon>
        <taxon>Stramenopiles</taxon>
        <taxon>Oomycota</taxon>
        <taxon>Saprolegniomycetes</taxon>
        <taxon>Saprolegniales</taxon>
        <taxon>Verrucalvaceae</taxon>
        <taxon>Aphanomyces</taxon>
    </lineage>
</organism>
<feature type="transmembrane region" description="Helical" evidence="7">
    <location>
        <begin position="126"/>
        <end position="147"/>
    </location>
</feature>
<dbReference type="eggNOG" id="ENOG502QU6W">
    <property type="taxonomic scope" value="Eukaryota"/>
</dbReference>
<evidence type="ECO:0000256" key="6">
    <source>
        <dbReference type="ARBA" id="ARBA00023136"/>
    </source>
</evidence>
<dbReference type="PANTHER" id="PTHR31563:SF10">
    <property type="entry name" value="ION CHANNEL POLLUX-RELATED"/>
    <property type="match status" value="1"/>
</dbReference>
<protein>
    <recommendedName>
        <fullName evidence="8">CASTOR/POLLUX/SYM8 ion channel conserved domain-containing protein</fullName>
    </recommendedName>
</protein>
<comment type="subcellular location">
    <subcellularLocation>
        <location evidence="1">Endomembrane system</location>
        <topology evidence="1">Multi-pass membrane protein</topology>
    </subcellularLocation>
</comment>